<dbReference type="SMR" id="A0A7M7QK97"/>
<dbReference type="InterPro" id="IPR036397">
    <property type="entry name" value="RNaseH_sf"/>
</dbReference>
<dbReference type="OrthoDB" id="9986793at2759"/>
<evidence type="ECO:0008006" key="3">
    <source>
        <dbReference type="Google" id="ProtNLM"/>
    </source>
</evidence>
<dbReference type="Gene3D" id="3.30.420.10">
    <property type="entry name" value="Ribonuclease H-like superfamily/Ribonuclease H"/>
    <property type="match status" value="1"/>
</dbReference>
<dbReference type="RefSeq" id="XP_031788988.1">
    <property type="nucleotide sequence ID" value="XM_031933128.2"/>
</dbReference>
<dbReference type="Proteomes" id="UP000002358">
    <property type="component" value="Unassembled WGS sequence"/>
</dbReference>
<dbReference type="InParanoid" id="A0A7M7QK97"/>
<dbReference type="AlphaFoldDB" id="A0A7M7QK97"/>
<keyword evidence="2" id="KW-1185">Reference proteome</keyword>
<dbReference type="EnsemblMetazoa" id="XM_031933128">
    <property type="protein sequence ID" value="XP_031788988"/>
    <property type="gene ID" value="LOC100679651"/>
</dbReference>
<evidence type="ECO:0000313" key="2">
    <source>
        <dbReference type="Proteomes" id="UP000002358"/>
    </source>
</evidence>
<evidence type="ECO:0000313" key="1">
    <source>
        <dbReference type="EnsemblMetazoa" id="XP_031788988"/>
    </source>
</evidence>
<sequence>MWAEENPHWFIENDRQHRWKVNLWVGIVGDRIVGPIFYDRNLTARRYRNLLRSIRRRLNNNPVALNRMWWQMDGAPAHNAAMIADHLDELFPERWIGLNSPHVRFPPRSPDLTIMDYYLFGNLKRICYAEPTTTADNMKQRIRDACAAIRPGELRRARLQLRQRFRMCIERGGGHFQQ</sequence>
<organism evidence="1 2">
    <name type="scientific">Nasonia vitripennis</name>
    <name type="common">Parasitic wasp</name>
    <dbReference type="NCBI Taxonomy" id="7425"/>
    <lineage>
        <taxon>Eukaryota</taxon>
        <taxon>Metazoa</taxon>
        <taxon>Ecdysozoa</taxon>
        <taxon>Arthropoda</taxon>
        <taxon>Hexapoda</taxon>
        <taxon>Insecta</taxon>
        <taxon>Pterygota</taxon>
        <taxon>Neoptera</taxon>
        <taxon>Endopterygota</taxon>
        <taxon>Hymenoptera</taxon>
        <taxon>Apocrita</taxon>
        <taxon>Proctotrupomorpha</taxon>
        <taxon>Chalcidoidea</taxon>
        <taxon>Pteromalidae</taxon>
        <taxon>Pteromalinae</taxon>
        <taxon>Nasonia</taxon>
    </lineage>
</organism>
<reference evidence="1" key="1">
    <citation type="submission" date="2021-01" db="UniProtKB">
        <authorList>
            <consortium name="EnsemblMetazoa"/>
        </authorList>
    </citation>
    <scope>IDENTIFICATION</scope>
</reference>
<name>A0A7M7QK97_NASVI</name>
<protein>
    <recommendedName>
        <fullName evidence="3">Transposase</fullName>
    </recommendedName>
</protein>
<dbReference type="PANTHER" id="PTHR47326">
    <property type="entry name" value="TRANSPOSABLE ELEMENT TC3 TRANSPOSASE-LIKE PROTEIN"/>
    <property type="match status" value="1"/>
</dbReference>
<dbReference type="GeneID" id="100679651"/>
<dbReference type="GO" id="GO:0003676">
    <property type="term" value="F:nucleic acid binding"/>
    <property type="evidence" value="ECO:0007669"/>
    <property type="project" value="InterPro"/>
</dbReference>
<dbReference type="PANTHER" id="PTHR47326:SF1">
    <property type="entry name" value="HTH PSQ-TYPE DOMAIN-CONTAINING PROTEIN"/>
    <property type="match status" value="1"/>
</dbReference>
<dbReference type="KEGG" id="nvi:100679651"/>
<accession>A0A7M7QK97</accession>
<proteinExistence type="predicted"/>